<dbReference type="InParanoid" id="G1U637"/>
<dbReference type="Bgee" id="ENSOCUG00000026503">
    <property type="expression patterns" value="Expressed in aorta and 18 other cell types or tissues"/>
</dbReference>
<keyword evidence="9 10" id="KW-0472">Membrane</keyword>
<evidence type="ECO:0000256" key="10">
    <source>
        <dbReference type="SAM" id="Phobius"/>
    </source>
</evidence>
<keyword evidence="12" id="KW-1185">Reference proteome</keyword>
<evidence type="ECO:0000256" key="1">
    <source>
        <dbReference type="ARBA" id="ARBA00004389"/>
    </source>
</evidence>
<keyword evidence="5" id="KW-0256">Endoplasmic reticulum</keyword>
<keyword evidence="8" id="KW-0811">Translocation</keyword>
<dbReference type="EMBL" id="AAGW02001691">
    <property type="status" value="NOT_ANNOTATED_CDS"/>
    <property type="molecule type" value="Genomic_DNA"/>
</dbReference>
<accession>G1U637</accession>
<reference evidence="11" key="3">
    <citation type="submission" date="2025-09" db="UniProtKB">
        <authorList>
            <consortium name="Ensembl"/>
        </authorList>
    </citation>
    <scope>IDENTIFICATION</scope>
    <source>
        <strain evidence="11">Thorbecke</strain>
    </source>
</reference>
<dbReference type="eggNOG" id="KOG3457">
    <property type="taxonomic scope" value="Eukaryota"/>
</dbReference>
<evidence type="ECO:0000256" key="9">
    <source>
        <dbReference type="ARBA" id="ARBA00023136"/>
    </source>
</evidence>
<reference evidence="11" key="2">
    <citation type="submission" date="2025-08" db="UniProtKB">
        <authorList>
            <consortium name="Ensembl"/>
        </authorList>
    </citation>
    <scope>IDENTIFICATION</scope>
    <source>
        <strain evidence="11">Thorbecke</strain>
    </source>
</reference>
<dbReference type="PANTHER" id="PTHR13509">
    <property type="entry name" value="SEC61 SUBUNIT BETA"/>
    <property type="match status" value="1"/>
</dbReference>
<evidence type="ECO:0000256" key="5">
    <source>
        <dbReference type="ARBA" id="ARBA00022824"/>
    </source>
</evidence>
<protein>
    <submittedName>
        <fullName evidence="11">Uncharacterized protein</fullName>
    </submittedName>
</protein>
<dbReference type="EMBL" id="AAGW02001690">
    <property type="status" value="NOT_ANNOTATED_CDS"/>
    <property type="molecule type" value="Genomic_DNA"/>
</dbReference>
<evidence type="ECO:0000256" key="3">
    <source>
        <dbReference type="ARBA" id="ARBA00022448"/>
    </source>
</evidence>
<evidence type="ECO:0000256" key="4">
    <source>
        <dbReference type="ARBA" id="ARBA00022692"/>
    </source>
</evidence>
<dbReference type="AlphaFoldDB" id="G1U637"/>
<dbReference type="GeneTree" id="ENSGT00940000171174"/>
<dbReference type="GO" id="GO:0006886">
    <property type="term" value="P:intracellular protein transport"/>
    <property type="evidence" value="ECO:0007669"/>
    <property type="project" value="InterPro"/>
</dbReference>
<dbReference type="PaxDb" id="9986-ENSOCUP00000024874"/>
<evidence type="ECO:0000256" key="6">
    <source>
        <dbReference type="ARBA" id="ARBA00022927"/>
    </source>
</evidence>
<keyword evidence="3" id="KW-0813">Transport</keyword>
<dbReference type="Proteomes" id="UP000001811">
    <property type="component" value="Chromosome 13"/>
</dbReference>
<name>G1U637_RABIT</name>
<evidence type="ECO:0000313" key="11">
    <source>
        <dbReference type="Ensembl" id="ENSOCUP00000024874.2"/>
    </source>
</evidence>
<comment type="similarity">
    <text evidence="2">Belongs to the SEC61-beta family.</text>
</comment>
<evidence type="ECO:0000313" key="12">
    <source>
        <dbReference type="Proteomes" id="UP000001811"/>
    </source>
</evidence>
<keyword evidence="4 10" id="KW-0812">Transmembrane</keyword>
<dbReference type="Ensembl" id="ENSOCUT00000029691.2">
    <property type="protein sequence ID" value="ENSOCUP00000024874.2"/>
    <property type="gene ID" value="ENSOCUG00000026503.2"/>
</dbReference>
<organism evidence="11 12">
    <name type="scientific">Oryctolagus cuniculus</name>
    <name type="common">Rabbit</name>
    <dbReference type="NCBI Taxonomy" id="9986"/>
    <lineage>
        <taxon>Eukaryota</taxon>
        <taxon>Metazoa</taxon>
        <taxon>Chordata</taxon>
        <taxon>Craniata</taxon>
        <taxon>Vertebrata</taxon>
        <taxon>Euteleostomi</taxon>
        <taxon>Mammalia</taxon>
        <taxon>Eutheria</taxon>
        <taxon>Euarchontoglires</taxon>
        <taxon>Glires</taxon>
        <taxon>Lagomorpha</taxon>
        <taxon>Leporidae</taxon>
        <taxon>Oryctolagus</taxon>
    </lineage>
</organism>
<evidence type="ECO:0000256" key="7">
    <source>
        <dbReference type="ARBA" id="ARBA00022989"/>
    </source>
</evidence>
<reference evidence="11 12" key="1">
    <citation type="journal article" date="2011" name="Nature">
        <title>A high-resolution map of human evolutionary constraint using 29 mammals.</title>
        <authorList>
            <person name="Lindblad-Toh K."/>
            <person name="Garber M."/>
            <person name="Zuk O."/>
            <person name="Lin M.F."/>
            <person name="Parker B.J."/>
            <person name="Washietl S."/>
            <person name="Kheradpour P."/>
            <person name="Ernst J."/>
            <person name="Jordan G."/>
            <person name="Mauceli E."/>
            <person name="Ward L.D."/>
            <person name="Lowe C.B."/>
            <person name="Holloway A.K."/>
            <person name="Clamp M."/>
            <person name="Gnerre S."/>
            <person name="Alfoldi J."/>
            <person name="Beal K."/>
            <person name="Chang J."/>
            <person name="Clawson H."/>
            <person name="Cuff J."/>
            <person name="Di Palma F."/>
            <person name="Fitzgerald S."/>
            <person name="Flicek P."/>
            <person name="Guttman M."/>
            <person name="Hubisz M.J."/>
            <person name="Jaffe D.B."/>
            <person name="Jungreis I."/>
            <person name="Kent W.J."/>
            <person name="Kostka D."/>
            <person name="Lara M."/>
            <person name="Martins A.L."/>
            <person name="Massingham T."/>
            <person name="Moltke I."/>
            <person name="Raney B.J."/>
            <person name="Rasmussen M.D."/>
            <person name="Robinson J."/>
            <person name="Stark A."/>
            <person name="Vilella A.J."/>
            <person name="Wen J."/>
            <person name="Xie X."/>
            <person name="Zody M.C."/>
            <person name="Baldwin J."/>
            <person name="Bloom T."/>
            <person name="Chin C.W."/>
            <person name="Heiman D."/>
            <person name="Nicol R."/>
            <person name="Nusbaum C."/>
            <person name="Young S."/>
            <person name="Wilkinson J."/>
            <person name="Worley K.C."/>
            <person name="Kovar C.L."/>
            <person name="Muzny D.M."/>
            <person name="Gibbs R.A."/>
            <person name="Cree A."/>
            <person name="Dihn H.H."/>
            <person name="Fowler G."/>
            <person name="Jhangiani S."/>
            <person name="Joshi V."/>
            <person name="Lee S."/>
            <person name="Lewis L.R."/>
            <person name="Nazareth L.V."/>
            <person name="Okwuonu G."/>
            <person name="Santibanez J."/>
            <person name="Warren W.C."/>
            <person name="Mardis E.R."/>
            <person name="Weinstock G.M."/>
            <person name="Wilson R.K."/>
            <person name="Delehaunty K."/>
            <person name="Dooling D."/>
            <person name="Fronik C."/>
            <person name="Fulton L."/>
            <person name="Fulton B."/>
            <person name="Graves T."/>
            <person name="Minx P."/>
            <person name="Sodergren E."/>
            <person name="Birney E."/>
            <person name="Margulies E.H."/>
            <person name="Herrero J."/>
            <person name="Green E.D."/>
            <person name="Haussler D."/>
            <person name="Siepel A."/>
            <person name="Goldman N."/>
            <person name="Pollard K.S."/>
            <person name="Pedersen J.S."/>
            <person name="Lander E.S."/>
            <person name="Kellis M."/>
        </authorList>
    </citation>
    <scope>NUCLEOTIDE SEQUENCE [LARGE SCALE GENOMIC DNA]</scope>
    <source>
        <strain evidence="11 12">Thorbecke inbred</strain>
    </source>
</reference>
<dbReference type="STRING" id="9986.ENSOCUP00000024874"/>
<proteinExistence type="inferred from homology"/>
<dbReference type="GO" id="GO:0005784">
    <property type="term" value="C:Sec61 translocon complex"/>
    <property type="evidence" value="ECO:0007669"/>
    <property type="project" value="InterPro"/>
</dbReference>
<dbReference type="Pfam" id="PF03911">
    <property type="entry name" value="Sec61_beta"/>
    <property type="match status" value="1"/>
</dbReference>
<evidence type="ECO:0000256" key="8">
    <source>
        <dbReference type="ARBA" id="ARBA00023010"/>
    </source>
</evidence>
<dbReference type="InterPro" id="IPR016482">
    <property type="entry name" value="SecG/Sec61-beta/Sbh"/>
</dbReference>
<keyword evidence="7 10" id="KW-1133">Transmembrane helix</keyword>
<comment type="subcellular location">
    <subcellularLocation>
        <location evidence="1">Endoplasmic reticulum membrane</location>
        <topology evidence="1">Single-pass membrane protein</topology>
    </subcellularLocation>
</comment>
<evidence type="ECO:0000256" key="2">
    <source>
        <dbReference type="ARBA" id="ARBA00006103"/>
    </source>
</evidence>
<keyword evidence="6" id="KW-0653">Protein transport</keyword>
<sequence>MSSLKTAGRGAPNPRIQRRLTPEWDHKLKIHNFLTICCSFCHPPIASIPDPTSSSIDVGSSGHPPRKAVATWEAGSTVQQRKNASCGRRSTGRTTLAGTRGMWGFYTEDSLGLRVGHVLVLFMSLLFIASVFMSSGRARTIAHRFGCICHHLH</sequence>
<dbReference type="EMBL" id="AAGW02001689">
    <property type="status" value="NOT_ANNOTATED_CDS"/>
    <property type="molecule type" value="Genomic_DNA"/>
</dbReference>
<dbReference type="InterPro" id="IPR030671">
    <property type="entry name" value="Sec61-beta/Sbh"/>
</dbReference>
<dbReference type="HOGENOM" id="CLU_133423_4_0_1"/>
<feature type="transmembrane region" description="Helical" evidence="10">
    <location>
        <begin position="111"/>
        <end position="134"/>
    </location>
</feature>